<protein>
    <submittedName>
        <fullName evidence="4">Uncharacterized protein</fullName>
    </submittedName>
</protein>
<dbReference type="AlphaFoldDB" id="F0UP37"/>
<feature type="region of interest" description="Disordered" evidence="2">
    <location>
        <begin position="86"/>
        <end position="117"/>
    </location>
</feature>
<sequence>MATDIRQSADIYSLFSSSLCIDPGYDLTTSTPRTSRKRTMKCTQLNRRQRISLALISAFLLLLAVYYRSQGRFSFRVAKTSHLPVSLQPPKLTSPPPAPAPPPPTSDLDSQSLNDEPAIPHHTITRSLVIASILDENTTWASELSSTDPNLTTAIYIVDNPNPNNTISKPSRLTVPANKGHEAMVYLTYIIDTYHALPDIVIFMHAHDTTWHNNDFLSSSSAQTVQRLRSAKVLRDGYMNLRCHHEPGCPGHIHPTKPTTTTTAATTAGERDTDETQSHDDVLNIPESAVMGLAWTELFPTTPIPRVLSQPCCGQFAVSGSRIRAMPRERYVQFREWLLKTTLDDRLSGRVWEYLWQYVFGGVEEYCPDEYSCYCEGYGVCFGGDEGRYRRYFELRQKSREIQGEIERLRKQGSGGDVDAGRVKALEREKQGLMEGMEGMEEIRATSGSG</sequence>
<keyword evidence="3" id="KW-0472">Membrane</keyword>
<feature type="compositionally biased region" description="Low complexity" evidence="2">
    <location>
        <begin position="259"/>
        <end position="268"/>
    </location>
</feature>
<evidence type="ECO:0000256" key="2">
    <source>
        <dbReference type="SAM" id="MobiDB-lite"/>
    </source>
</evidence>
<evidence type="ECO:0000313" key="5">
    <source>
        <dbReference type="Proteomes" id="UP000008142"/>
    </source>
</evidence>
<dbReference type="VEuPathDB" id="FungiDB:I7I53_00213"/>
<dbReference type="PANTHER" id="PTHR37490:SF3">
    <property type="entry name" value="DUF3431 DOMAIN CONTAINING PROTEIN"/>
    <property type="match status" value="1"/>
</dbReference>
<accession>F0UP37</accession>
<dbReference type="HOGENOM" id="CLU_031559_1_2_1"/>
<dbReference type="PANTHER" id="PTHR37490">
    <property type="entry name" value="EXPRESSED PROTEIN"/>
    <property type="match status" value="1"/>
</dbReference>
<evidence type="ECO:0000256" key="3">
    <source>
        <dbReference type="SAM" id="Phobius"/>
    </source>
</evidence>
<keyword evidence="3" id="KW-0812">Transmembrane</keyword>
<keyword evidence="1" id="KW-0175">Coiled coil</keyword>
<dbReference type="InterPro" id="IPR021838">
    <property type="entry name" value="DUF3431"/>
</dbReference>
<organism evidence="5">
    <name type="scientific">Ajellomyces capsulatus (strain H88)</name>
    <name type="common">Darling's disease fungus</name>
    <name type="synonym">Histoplasma capsulatum</name>
    <dbReference type="NCBI Taxonomy" id="544711"/>
    <lineage>
        <taxon>Eukaryota</taxon>
        <taxon>Fungi</taxon>
        <taxon>Dikarya</taxon>
        <taxon>Ascomycota</taxon>
        <taxon>Pezizomycotina</taxon>
        <taxon>Eurotiomycetes</taxon>
        <taxon>Eurotiomycetidae</taxon>
        <taxon>Onygenales</taxon>
        <taxon>Ajellomycetaceae</taxon>
        <taxon>Histoplasma</taxon>
    </lineage>
</organism>
<dbReference type="OMA" id="HIWDYAP"/>
<feature type="coiled-coil region" evidence="1">
    <location>
        <begin position="392"/>
        <end position="443"/>
    </location>
</feature>
<reference evidence="5" key="1">
    <citation type="submission" date="2008-07" db="EMBL/GenBank/DDBJ databases">
        <title>Annotation of Ajellomyces capsulatus strain H88.</title>
        <authorList>
            <person name="Champion M."/>
            <person name="Cuomo C."/>
            <person name="Ma L.-J."/>
            <person name="Henn M.R."/>
            <person name="Sil A."/>
            <person name="Goldman B."/>
            <person name="Young S.K."/>
            <person name="Kodira C.D."/>
            <person name="Zeng Q."/>
            <person name="Koehrsen M."/>
            <person name="Alvarado L."/>
            <person name="Berlin A."/>
            <person name="Borenstein D."/>
            <person name="Chen Z."/>
            <person name="Engels R."/>
            <person name="Freedman E."/>
            <person name="Gellesch M."/>
            <person name="Goldberg J."/>
            <person name="Griggs A."/>
            <person name="Gujja S."/>
            <person name="Heiman D."/>
            <person name="Hepburn T."/>
            <person name="Howarth C."/>
            <person name="Jen D."/>
            <person name="Larson L."/>
            <person name="Lewis B."/>
            <person name="Mehta T."/>
            <person name="Park D."/>
            <person name="Pearson M."/>
            <person name="Roberts A."/>
            <person name="Saif S."/>
            <person name="Shea T."/>
            <person name="Shenoy N."/>
            <person name="Sisk P."/>
            <person name="Stolte C."/>
            <person name="Sykes S."/>
            <person name="Walk T."/>
            <person name="White J."/>
            <person name="Yandava C."/>
            <person name="Klein B."/>
            <person name="McEwen J.G."/>
            <person name="Puccia R."/>
            <person name="Goldman G.H."/>
            <person name="Felipe M.S."/>
            <person name="Nino-Vega G."/>
            <person name="San-Blas G."/>
            <person name="Taylor J."/>
            <person name="Mendoza L."/>
            <person name="Galagan J."/>
            <person name="Nusbaum C."/>
            <person name="Birren B."/>
        </authorList>
    </citation>
    <scope>NUCLEOTIDE SEQUENCE [LARGE SCALE GENOMIC DNA]</scope>
    <source>
        <strain evidence="5">H88</strain>
    </source>
</reference>
<dbReference type="Proteomes" id="UP000008142">
    <property type="component" value="Unassembled WGS sequence"/>
</dbReference>
<evidence type="ECO:0000256" key="1">
    <source>
        <dbReference type="SAM" id="Coils"/>
    </source>
</evidence>
<keyword evidence="3" id="KW-1133">Transmembrane helix</keyword>
<proteinExistence type="predicted"/>
<evidence type="ECO:0000313" key="4">
    <source>
        <dbReference type="EMBL" id="EGC46896.1"/>
    </source>
</evidence>
<feature type="transmembrane region" description="Helical" evidence="3">
    <location>
        <begin position="50"/>
        <end position="67"/>
    </location>
</feature>
<feature type="compositionally biased region" description="Pro residues" evidence="2">
    <location>
        <begin position="92"/>
        <end position="105"/>
    </location>
</feature>
<dbReference type="OrthoDB" id="426718at2759"/>
<feature type="compositionally biased region" description="Basic and acidic residues" evidence="2">
    <location>
        <begin position="269"/>
        <end position="278"/>
    </location>
</feature>
<gene>
    <name evidence="4" type="ORF">HCEG_06111</name>
</gene>
<feature type="region of interest" description="Disordered" evidence="2">
    <location>
        <begin position="249"/>
        <end position="278"/>
    </location>
</feature>
<name>F0UP37_AJEC8</name>
<dbReference type="Pfam" id="PF11913">
    <property type="entry name" value="DUF3431"/>
    <property type="match status" value="1"/>
</dbReference>
<dbReference type="EMBL" id="DS990640">
    <property type="protein sequence ID" value="EGC46896.1"/>
    <property type="molecule type" value="Genomic_DNA"/>
</dbReference>